<dbReference type="EMBL" id="PDKS01000001">
    <property type="protein sequence ID" value="PPI87558.1"/>
    <property type="molecule type" value="Genomic_DNA"/>
</dbReference>
<dbReference type="AlphaFoldDB" id="A0A2P5SYZ1"/>
<evidence type="ECO:0000256" key="8">
    <source>
        <dbReference type="PIRSR" id="PIRSR613078-2"/>
    </source>
</evidence>
<dbReference type="GO" id="GO:0006094">
    <property type="term" value="P:gluconeogenesis"/>
    <property type="evidence" value="ECO:0007669"/>
    <property type="project" value="UniProtKB-UniRule"/>
</dbReference>
<evidence type="ECO:0000256" key="10">
    <source>
        <dbReference type="RuleBase" id="RU004512"/>
    </source>
</evidence>
<feature type="active site" description="Proton donor/acceptor" evidence="6 7">
    <location>
        <position position="89"/>
    </location>
</feature>
<evidence type="ECO:0000256" key="9">
    <source>
        <dbReference type="PIRSR" id="PIRSR613078-3"/>
    </source>
</evidence>
<dbReference type="PANTHER" id="PTHR11931">
    <property type="entry name" value="PHOSPHOGLYCERATE MUTASE"/>
    <property type="match status" value="1"/>
</dbReference>
<comment type="function">
    <text evidence="6 10">Catalyzes the interconversion of 2-phosphoglycerate and 3-phosphoglycerate.</text>
</comment>
<dbReference type="GO" id="GO:0006096">
    <property type="term" value="P:glycolytic process"/>
    <property type="evidence" value="ECO:0007669"/>
    <property type="project" value="UniProtKB-UniRule"/>
</dbReference>
<dbReference type="Gene3D" id="3.40.50.1240">
    <property type="entry name" value="Phosphoglycerate mutase-like"/>
    <property type="match status" value="1"/>
</dbReference>
<feature type="active site" description="Tele-phosphohistidine intermediate" evidence="6 7">
    <location>
        <position position="11"/>
    </location>
</feature>
<comment type="similarity">
    <text evidence="2 6">Belongs to the phosphoglycerate mutase family. BPG-dependent PGAM subfamily.</text>
</comment>
<evidence type="ECO:0000256" key="3">
    <source>
        <dbReference type="ARBA" id="ARBA00022432"/>
    </source>
</evidence>
<dbReference type="OrthoDB" id="9781415at2"/>
<dbReference type="SUPFAM" id="SSF53254">
    <property type="entry name" value="Phosphoglycerate mutase-like"/>
    <property type="match status" value="1"/>
</dbReference>
<dbReference type="FunFam" id="3.40.50.1240:FF:000003">
    <property type="entry name" value="2,3-bisphosphoglycerate-dependent phosphoglycerate mutase"/>
    <property type="match status" value="1"/>
</dbReference>
<dbReference type="CDD" id="cd07067">
    <property type="entry name" value="HP_PGM_like"/>
    <property type="match status" value="1"/>
</dbReference>
<sequence length="231" mass="27216">MKIIKLVLLRHGESLWNQENRFTGWTDIDLSNKGHIEAKDAANILKKEGFVFDFGYTSMLKRAIHTLWYILDELDQTWLPVEKSWHLNERHYGALQGLNKIETIKKYGQEQVEQWRRSFSMFPPKITKSDNRFPGYDLKYASLQPEQLPLSESLESTFNRVVPYWKNNILPLVKRGNKVVIVAHGNSLRALIKYLDNINDKEIMKINIPTANPIIYEFATNFKIIKRYYLK</sequence>
<gene>
    <name evidence="6" type="primary">gpmA</name>
    <name evidence="11" type="ORF">CRV11_01350</name>
</gene>
<dbReference type="HAMAP" id="MF_01039">
    <property type="entry name" value="PGAM_GpmA"/>
    <property type="match status" value="1"/>
</dbReference>
<dbReference type="GO" id="GO:0004619">
    <property type="term" value="F:phosphoglycerate mutase activity"/>
    <property type="evidence" value="ECO:0007669"/>
    <property type="project" value="UniProtKB-UniRule"/>
</dbReference>
<name>A0A2P5SYZ1_9GAMM</name>
<accession>A0A2P5SYZ1</accession>
<dbReference type="InterPro" id="IPR001345">
    <property type="entry name" value="PG/BPGM_mutase_AS"/>
</dbReference>
<reference evidence="11 12" key="1">
    <citation type="journal article" date="2018" name="Genome Biol. Evol.">
        <title>Cladogenesis and Genomic Streamlining in Extracellular Endosymbionts of Tropical Stink Bugs.</title>
        <authorList>
            <person name="Otero-Bravo A."/>
            <person name="Goffredi S."/>
            <person name="Sabree Z.L."/>
        </authorList>
    </citation>
    <scope>NUCLEOTIDE SEQUENCE [LARGE SCALE GENOMIC DNA]</scope>
    <source>
        <strain evidence="11 12">SoET</strain>
    </source>
</reference>
<keyword evidence="4 6" id="KW-0324">Glycolysis</keyword>
<dbReference type="Pfam" id="PF00300">
    <property type="entry name" value="His_Phos_1"/>
    <property type="match status" value="2"/>
</dbReference>
<comment type="subunit">
    <text evidence="6">Homodimer.</text>
</comment>
<dbReference type="UniPathway" id="UPA00109">
    <property type="reaction ID" value="UER00186"/>
</dbReference>
<feature type="binding site" evidence="6 8">
    <location>
        <position position="100"/>
    </location>
    <ligand>
        <name>substrate</name>
    </ligand>
</feature>
<feature type="binding site" evidence="6 8">
    <location>
        <begin position="89"/>
        <end position="92"/>
    </location>
    <ligand>
        <name>substrate</name>
    </ligand>
</feature>
<keyword evidence="3 6" id="KW-0312">Gluconeogenesis</keyword>
<dbReference type="InterPro" id="IPR029033">
    <property type="entry name" value="His_PPase_superfam"/>
</dbReference>
<dbReference type="Proteomes" id="UP000296034">
    <property type="component" value="Unassembled WGS sequence"/>
</dbReference>
<evidence type="ECO:0000313" key="11">
    <source>
        <dbReference type="EMBL" id="PPI87558.1"/>
    </source>
</evidence>
<protein>
    <recommendedName>
        <fullName evidence="6 10">2,3-bisphosphoglycerate-dependent phosphoglycerate mutase</fullName>
        <shortName evidence="6">BPG-dependent PGAM</shortName>
        <shortName evidence="6">PGAM</shortName>
        <shortName evidence="6">Phosphoglyceromutase</shortName>
        <shortName evidence="6">dPGM</shortName>
        <ecNumber evidence="6 10">5.4.2.11</ecNumber>
    </recommendedName>
</protein>
<evidence type="ECO:0000256" key="7">
    <source>
        <dbReference type="PIRSR" id="PIRSR613078-1"/>
    </source>
</evidence>
<dbReference type="EC" id="5.4.2.11" evidence="6 10"/>
<dbReference type="PIRSF" id="PIRSF000709">
    <property type="entry name" value="6PFK_2-Ptase"/>
    <property type="match status" value="1"/>
</dbReference>
<feature type="binding site" evidence="6 8">
    <location>
        <begin position="185"/>
        <end position="186"/>
    </location>
    <ligand>
        <name>substrate</name>
    </ligand>
</feature>
<dbReference type="NCBIfam" id="NF010713">
    <property type="entry name" value="PRK14115.1"/>
    <property type="match status" value="1"/>
</dbReference>
<dbReference type="InterPro" id="IPR013078">
    <property type="entry name" value="His_Pase_superF_clade-1"/>
</dbReference>
<dbReference type="InterPro" id="IPR005952">
    <property type="entry name" value="Phosphogly_mut1"/>
</dbReference>
<evidence type="ECO:0000256" key="2">
    <source>
        <dbReference type="ARBA" id="ARBA00006717"/>
    </source>
</evidence>
<dbReference type="SMART" id="SM00855">
    <property type="entry name" value="PGAM"/>
    <property type="match status" value="1"/>
</dbReference>
<feature type="binding site" evidence="6 8">
    <location>
        <begin position="10"/>
        <end position="17"/>
    </location>
    <ligand>
        <name>substrate</name>
    </ligand>
</feature>
<evidence type="ECO:0000256" key="6">
    <source>
        <dbReference type="HAMAP-Rule" id="MF_01039"/>
    </source>
</evidence>
<proteinExistence type="inferred from homology"/>
<feature type="binding site" evidence="6 8">
    <location>
        <begin position="23"/>
        <end position="24"/>
    </location>
    <ligand>
        <name>substrate</name>
    </ligand>
</feature>
<evidence type="ECO:0000256" key="5">
    <source>
        <dbReference type="ARBA" id="ARBA00023235"/>
    </source>
</evidence>
<organism evidence="11 12">
    <name type="scientific">Candidatus Pantoea edessiphila</name>
    <dbReference type="NCBI Taxonomy" id="2044610"/>
    <lineage>
        <taxon>Bacteria</taxon>
        <taxon>Pseudomonadati</taxon>
        <taxon>Pseudomonadota</taxon>
        <taxon>Gammaproteobacteria</taxon>
        <taxon>Enterobacterales</taxon>
        <taxon>Erwiniaceae</taxon>
        <taxon>Pantoea</taxon>
    </lineage>
</organism>
<feature type="site" description="Transition state stabilizer" evidence="6 9">
    <location>
        <position position="184"/>
    </location>
</feature>
<feature type="binding site" evidence="6 8">
    <location>
        <begin position="116"/>
        <end position="117"/>
    </location>
    <ligand>
        <name>substrate</name>
    </ligand>
</feature>
<evidence type="ECO:0000256" key="4">
    <source>
        <dbReference type="ARBA" id="ARBA00023152"/>
    </source>
</evidence>
<dbReference type="PROSITE" id="PS00175">
    <property type="entry name" value="PG_MUTASE"/>
    <property type="match status" value="1"/>
</dbReference>
<comment type="catalytic activity">
    <reaction evidence="1 6 10">
        <text>(2R)-2-phosphoglycerate = (2R)-3-phosphoglycerate</text>
        <dbReference type="Rhea" id="RHEA:15901"/>
        <dbReference type="ChEBI" id="CHEBI:58272"/>
        <dbReference type="ChEBI" id="CHEBI:58289"/>
        <dbReference type="EC" id="5.4.2.11"/>
    </reaction>
</comment>
<feature type="binding site" evidence="6 8">
    <location>
        <position position="62"/>
    </location>
    <ligand>
        <name>substrate</name>
    </ligand>
</feature>
<comment type="pathway">
    <text evidence="6 10">Carbohydrate degradation; glycolysis; pyruvate from D-glyceraldehyde 3-phosphate: step 3/5.</text>
</comment>
<dbReference type="RefSeq" id="WP_136131554.1">
    <property type="nucleotide sequence ID" value="NZ_PDKS01000001.1"/>
</dbReference>
<keyword evidence="5 6" id="KW-0413">Isomerase</keyword>
<evidence type="ECO:0000256" key="1">
    <source>
        <dbReference type="ARBA" id="ARBA00000380"/>
    </source>
</evidence>
<comment type="caution">
    <text evidence="11">The sequence shown here is derived from an EMBL/GenBank/DDBJ whole genome shotgun (WGS) entry which is preliminary data.</text>
</comment>
<evidence type="ECO:0000313" key="12">
    <source>
        <dbReference type="Proteomes" id="UP000296034"/>
    </source>
</evidence>
<dbReference type="NCBIfam" id="TIGR01258">
    <property type="entry name" value="pgm_1"/>
    <property type="match status" value="1"/>
</dbReference>